<name>A0A939JRD9_9ACTN</name>
<feature type="transmembrane region" description="Helical" evidence="1">
    <location>
        <begin position="12"/>
        <end position="31"/>
    </location>
</feature>
<dbReference type="RefSeq" id="WP_086566673.1">
    <property type="nucleotide sequence ID" value="NZ_JAFMOF010000002.1"/>
</dbReference>
<proteinExistence type="predicted"/>
<evidence type="ECO:0000256" key="1">
    <source>
        <dbReference type="SAM" id="Phobius"/>
    </source>
</evidence>
<sequence length="89" mass="9237">MTHTGDNSRRITTPGQLAALGLLLAGIAVLARWHEGPALWGGALLGIAGVGGYFVQFDTPRGLVQSLLAAVGLCMVFMFGLQLLIGVFA</sequence>
<organism evidence="2 3">
    <name type="scientific">Streptomyces triculaminicus</name>
    <dbReference type="NCBI Taxonomy" id="2816232"/>
    <lineage>
        <taxon>Bacteria</taxon>
        <taxon>Bacillati</taxon>
        <taxon>Actinomycetota</taxon>
        <taxon>Actinomycetes</taxon>
        <taxon>Kitasatosporales</taxon>
        <taxon>Streptomycetaceae</taxon>
        <taxon>Streptomyces</taxon>
    </lineage>
</organism>
<keyword evidence="1" id="KW-0812">Transmembrane</keyword>
<evidence type="ECO:0000313" key="3">
    <source>
        <dbReference type="Proteomes" id="UP000664781"/>
    </source>
</evidence>
<keyword evidence="1" id="KW-0472">Membrane</keyword>
<gene>
    <name evidence="2" type="ORF">J1792_18545</name>
</gene>
<keyword evidence="1" id="KW-1133">Transmembrane helix</keyword>
<feature type="transmembrane region" description="Helical" evidence="1">
    <location>
        <begin position="37"/>
        <end position="55"/>
    </location>
</feature>
<accession>A0A939JRD9</accession>
<reference evidence="2" key="1">
    <citation type="submission" date="2021-03" db="EMBL/GenBank/DDBJ databases">
        <title>Streptomyces strains.</title>
        <authorList>
            <person name="Lund M.B."/>
            <person name="Toerring T."/>
        </authorList>
    </citation>
    <scope>NUCLEOTIDE SEQUENCE</scope>
    <source>
        <strain evidence="2">JCM 4242</strain>
    </source>
</reference>
<evidence type="ECO:0000313" key="2">
    <source>
        <dbReference type="EMBL" id="MBO0654702.1"/>
    </source>
</evidence>
<dbReference type="AlphaFoldDB" id="A0A939JRD9"/>
<feature type="transmembrane region" description="Helical" evidence="1">
    <location>
        <begin position="67"/>
        <end position="88"/>
    </location>
</feature>
<dbReference type="Proteomes" id="UP000664781">
    <property type="component" value="Unassembled WGS sequence"/>
</dbReference>
<comment type="caution">
    <text evidence="2">The sequence shown here is derived from an EMBL/GenBank/DDBJ whole genome shotgun (WGS) entry which is preliminary data.</text>
</comment>
<keyword evidence="3" id="KW-1185">Reference proteome</keyword>
<protein>
    <submittedName>
        <fullName evidence="2">Uncharacterized protein</fullName>
    </submittedName>
</protein>
<dbReference type="EMBL" id="JAFMOF010000002">
    <property type="protein sequence ID" value="MBO0654702.1"/>
    <property type="molecule type" value="Genomic_DNA"/>
</dbReference>